<feature type="transmembrane region" description="Helical" evidence="1">
    <location>
        <begin position="180"/>
        <end position="202"/>
    </location>
</feature>
<proteinExistence type="predicted"/>
<comment type="caution">
    <text evidence="2">The sequence shown here is derived from an EMBL/GenBank/DDBJ whole genome shotgun (WGS) entry which is preliminary data.</text>
</comment>
<feature type="transmembrane region" description="Helical" evidence="1">
    <location>
        <begin position="87"/>
        <end position="105"/>
    </location>
</feature>
<reference evidence="2 3" key="1">
    <citation type="submission" date="2020-01" db="EMBL/GenBank/DDBJ databases">
        <title>Draft Genome Sequence of Vibrio sp. strain OCN044, Isolated from a Healthy Coral at Palmyra Atoll.</title>
        <authorList>
            <person name="Videau P."/>
            <person name="Loughran R."/>
            <person name="Esquivel A."/>
            <person name="Deadmond M."/>
            <person name="Paddock B.E."/>
            <person name="Saw J.H."/>
            <person name="Ushijima B."/>
        </authorList>
    </citation>
    <scope>NUCLEOTIDE SEQUENCE [LARGE SCALE GENOMIC DNA]</scope>
    <source>
        <strain evidence="2 3">OCN044</strain>
    </source>
</reference>
<name>A0A6L8LV72_9VIBR</name>
<keyword evidence="1" id="KW-0472">Membrane</keyword>
<dbReference type="AlphaFoldDB" id="A0A6L8LV72"/>
<evidence type="ECO:0000256" key="1">
    <source>
        <dbReference type="SAM" id="Phobius"/>
    </source>
</evidence>
<feature type="transmembrane region" description="Helical" evidence="1">
    <location>
        <begin position="150"/>
        <end position="168"/>
    </location>
</feature>
<dbReference type="Proteomes" id="UP000478571">
    <property type="component" value="Unassembled WGS sequence"/>
</dbReference>
<keyword evidence="1" id="KW-1133">Transmembrane helix</keyword>
<evidence type="ECO:0000313" key="3">
    <source>
        <dbReference type="Proteomes" id="UP000478571"/>
    </source>
</evidence>
<feature type="transmembrane region" description="Helical" evidence="1">
    <location>
        <begin position="32"/>
        <end position="51"/>
    </location>
</feature>
<accession>A0A6L8LV72</accession>
<organism evidence="2 3">
    <name type="scientific">Vibrio tetraodonis subsp. pristinus</name>
    <dbReference type="NCBI Taxonomy" id="2695891"/>
    <lineage>
        <taxon>Bacteria</taxon>
        <taxon>Pseudomonadati</taxon>
        <taxon>Pseudomonadota</taxon>
        <taxon>Gammaproteobacteria</taxon>
        <taxon>Vibrionales</taxon>
        <taxon>Vibrionaceae</taxon>
        <taxon>Vibrio</taxon>
    </lineage>
</organism>
<sequence length="262" mass="29437">MKAKLTSPLSTTIFLTLSVVYASGYYELVQSSVWLTLLLTLLFPLVFWPLVKPVDNSDEIKRILWLESGFNLVCFLIVAKWVDIPYLDHALIIFFAVQAIGFIIVQLKKRAYLSVVISLCLSVAIAQWIYGSSNTQHLGDAQLLLFGTPVPWQLKVIYGAWLVQLLFVEYKHVLPKMTLAVIHIASFAVAIFADDFFHARIITASHFLFLSLCFDIKAPNWGGEHFARIEKIATVLHDNRIQRSISGLMLLAAVLSTGSLLI</sequence>
<dbReference type="RefSeq" id="WP_160930141.1">
    <property type="nucleotide sequence ID" value="NZ_WWEU01000003.1"/>
</dbReference>
<protein>
    <submittedName>
        <fullName evidence="2">Uncharacterized protein</fullName>
    </submittedName>
</protein>
<gene>
    <name evidence="2" type="ORF">GTG28_12165</name>
</gene>
<keyword evidence="1" id="KW-0812">Transmembrane</keyword>
<feature type="transmembrane region" description="Helical" evidence="1">
    <location>
        <begin position="112"/>
        <end position="130"/>
    </location>
</feature>
<dbReference type="EMBL" id="WWEU01000003">
    <property type="protein sequence ID" value="MYM59981.1"/>
    <property type="molecule type" value="Genomic_DNA"/>
</dbReference>
<feature type="transmembrane region" description="Helical" evidence="1">
    <location>
        <begin position="63"/>
        <end position="81"/>
    </location>
</feature>
<evidence type="ECO:0000313" key="2">
    <source>
        <dbReference type="EMBL" id="MYM59981.1"/>
    </source>
</evidence>
<keyword evidence="3" id="KW-1185">Reference proteome</keyword>